<evidence type="ECO:0000256" key="1">
    <source>
        <dbReference type="SAM" id="MobiDB-lite"/>
    </source>
</evidence>
<protein>
    <submittedName>
        <fullName evidence="3">Uncharacterized protein</fullName>
    </submittedName>
</protein>
<dbReference type="RefSeq" id="XP_003026451.1">
    <property type="nucleotide sequence ID" value="XM_003026405.1"/>
</dbReference>
<dbReference type="EMBL" id="GL377317">
    <property type="protein sequence ID" value="EFI91548.1"/>
    <property type="molecule type" value="Genomic_DNA"/>
</dbReference>
<keyword evidence="2" id="KW-1133">Transmembrane helix</keyword>
<dbReference type="Proteomes" id="UP000007431">
    <property type="component" value="Unassembled WGS sequence"/>
</dbReference>
<keyword evidence="2" id="KW-0812">Transmembrane</keyword>
<name>D8QL53_SCHCM</name>
<evidence type="ECO:0000313" key="4">
    <source>
        <dbReference type="Proteomes" id="UP000007431"/>
    </source>
</evidence>
<evidence type="ECO:0000313" key="3">
    <source>
        <dbReference type="EMBL" id="EFI91548.1"/>
    </source>
</evidence>
<feature type="region of interest" description="Disordered" evidence="1">
    <location>
        <begin position="31"/>
        <end position="67"/>
    </location>
</feature>
<proteinExistence type="predicted"/>
<dbReference type="InParanoid" id="D8QL53"/>
<dbReference type="AlphaFoldDB" id="D8QL53"/>
<keyword evidence="2" id="KW-0472">Membrane</keyword>
<accession>D8QL53</accession>
<dbReference type="HOGENOM" id="CLU_1200400_0_0_1"/>
<dbReference type="OrthoDB" id="3025457at2759"/>
<feature type="transmembrane region" description="Helical" evidence="2">
    <location>
        <begin position="71"/>
        <end position="88"/>
    </location>
</feature>
<dbReference type="GeneID" id="9593167"/>
<dbReference type="KEGG" id="scm:SCHCO_02644327"/>
<sequence length="231" mass="25251">MTTLVRAAASVRRAPPPLRVLYASTLSPNTARHEPVSQYSSRTIRKENAAQVASAAHESEPKARSKGRRSLLTASLAALIPLVLYSAWHVSSISTARDAFHALSDAEEEFSRHSSRHTIDAQIEHVRRCLCACFGESTAAGAFDAPANMLRHLLNEPAARSPELDAAAALVPALCAEITTQVRAAAARSAVERRTAMRELERSLQERVIELKTRCAAAIQSWEENLYEEGR</sequence>
<keyword evidence="4" id="KW-1185">Reference proteome</keyword>
<gene>
    <name evidence="3" type="ORF">SCHCODRAFT_238654</name>
</gene>
<reference evidence="3 4" key="1">
    <citation type="journal article" date="2010" name="Nat. Biotechnol.">
        <title>Genome sequence of the model mushroom Schizophyllum commune.</title>
        <authorList>
            <person name="Ohm R.A."/>
            <person name="de Jong J.F."/>
            <person name="Lugones L.G."/>
            <person name="Aerts A."/>
            <person name="Kothe E."/>
            <person name="Stajich J.E."/>
            <person name="de Vries R.P."/>
            <person name="Record E."/>
            <person name="Levasseur A."/>
            <person name="Baker S.E."/>
            <person name="Bartholomew K.A."/>
            <person name="Coutinho P.M."/>
            <person name="Erdmann S."/>
            <person name="Fowler T.J."/>
            <person name="Gathman A.C."/>
            <person name="Lombard V."/>
            <person name="Henrissat B."/>
            <person name="Knabe N."/>
            <person name="Kuees U."/>
            <person name="Lilly W.W."/>
            <person name="Lindquist E."/>
            <person name="Lucas S."/>
            <person name="Magnuson J.K."/>
            <person name="Piumi F."/>
            <person name="Raudaskoski M."/>
            <person name="Salamov A."/>
            <person name="Schmutz J."/>
            <person name="Schwarze F.W.M.R."/>
            <person name="vanKuyk P.A."/>
            <person name="Horton J.S."/>
            <person name="Grigoriev I.V."/>
            <person name="Woesten H.A.B."/>
        </authorList>
    </citation>
    <scope>NUCLEOTIDE SEQUENCE [LARGE SCALE GENOMIC DNA]</scope>
    <source>
        <strain evidence="4">H4-8 / FGSC 9210</strain>
    </source>
</reference>
<evidence type="ECO:0000256" key="2">
    <source>
        <dbReference type="SAM" id="Phobius"/>
    </source>
</evidence>
<organism evidence="4">
    <name type="scientific">Schizophyllum commune (strain H4-8 / FGSC 9210)</name>
    <name type="common">Split gill fungus</name>
    <dbReference type="NCBI Taxonomy" id="578458"/>
    <lineage>
        <taxon>Eukaryota</taxon>
        <taxon>Fungi</taxon>
        <taxon>Dikarya</taxon>
        <taxon>Basidiomycota</taxon>
        <taxon>Agaricomycotina</taxon>
        <taxon>Agaricomycetes</taxon>
        <taxon>Agaricomycetidae</taxon>
        <taxon>Agaricales</taxon>
        <taxon>Schizophyllaceae</taxon>
        <taxon>Schizophyllum</taxon>
    </lineage>
</organism>
<dbReference type="VEuPathDB" id="FungiDB:SCHCODRAFT_02644327"/>